<dbReference type="Proteomes" id="UP000193648">
    <property type="component" value="Unassembled WGS sequence"/>
</dbReference>
<evidence type="ECO:0000256" key="1">
    <source>
        <dbReference type="SAM" id="MobiDB-lite"/>
    </source>
</evidence>
<name>A0A1Y2GEB4_9FUNG</name>
<dbReference type="AlphaFoldDB" id="A0A1Y2GEB4"/>
<dbReference type="RefSeq" id="XP_021878435.1">
    <property type="nucleotide sequence ID" value="XM_022026747.1"/>
</dbReference>
<feature type="region of interest" description="Disordered" evidence="1">
    <location>
        <begin position="46"/>
        <end position="66"/>
    </location>
</feature>
<dbReference type="OrthoDB" id="2441991at2759"/>
<organism evidence="2 3">
    <name type="scientific">Lobosporangium transversale</name>
    <dbReference type="NCBI Taxonomy" id="64571"/>
    <lineage>
        <taxon>Eukaryota</taxon>
        <taxon>Fungi</taxon>
        <taxon>Fungi incertae sedis</taxon>
        <taxon>Mucoromycota</taxon>
        <taxon>Mortierellomycotina</taxon>
        <taxon>Mortierellomycetes</taxon>
        <taxon>Mortierellales</taxon>
        <taxon>Mortierellaceae</taxon>
        <taxon>Lobosporangium</taxon>
    </lineage>
</organism>
<dbReference type="InParanoid" id="A0A1Y2GEB4"/>
<proteinExistence type="predicted"/>
<protein>
    <submittedName>
        <fullName evidence="2">Uncharacterized protein</fullName>
    </submittedName>
</protein>
<reference evidence="2 3" key="1">
    <citation type="submission" date="2016-07" db="EMBL/GenBank/DDBJ databases">
        <title>Pervasive Adenine N6-methylation of Active Genes in Fungi.</title>
        <authorList>
            <consortium name="DOE Joint Genome Institute"/>
            <person name="Mondo S.J."/>
            <person name="Dannebaum R.O."/>
            <person name="Kuo R.C."/>
            <person name="Labutti K."/>
            <person name="Haridas S."/>
            <person name="Kuo A."/>
            <person name="Salamov A."/>
            <person name="Ahrendt S.R."/>
            <person name="Lipzen A."/>
            <person name="Sullivan W."/>
            <person name="Andreopoulos W.B."/>
            <person name="Clum A."/>
            <person name="Lindquist E."/>
            <person name="Daum C."/>
            <person name="Ramamoorthy G.K."/>
            <person name="Gryganskyi A."/>
            <person name="Culley D."/>
            <person name="Magnuson J.K."/>
            <person name="James T.Y."/>
            <person name="O'Malley M.A."/>
            <person name="Stajich J.E."/>
            <person name="Spatafora J.W."/>
            <person name="Visel A."/>
            <person name="Grigoriev I.V."/>
        </authorList>
    </citation>
    <scope>NUCLEOTIDE SEQUENCE [LARGE SCALE GENOMIC DNA]</scope>
    <source>
        <strain evidence="2 3">NRRL 3116</strain>
    </source>
</reference>
<dbReference type="EMBL" id="MCFF01000037">
    <property type="protein sequence ID" value="ORZ08507.1"/>
    <property type="molecule type" value="Genomic_DNA"/>
</dbReference>
<sequence length="259" mass="28646">MLRRPSALERAIGQYIEQLSATDVSNTDRKLLDLICPRIFSKSVAGNEGPNGAEKKDNVENDENETNDANTTFLLSLLMCIYNKRPPTGNVKDPHVLNFIHKAKDFLPAMADAGSINTRMRYPGSVVLRSTATQLKVELRRNYKEGAQALCEKIEALKNKGLLLVDTASSIDPSISAVENFVRLNKSCNNSRKLAPLSAFEDGFINLSELELIEIFWQDNELKAELQVMPEVTSLAHPRKPTLECGSRAGTLGISLQVC</sequence>
<dbReference type="GeneID" id="33568590"/>
<keyword evidence="3" id="KW-1185">Reference proteome</keyword>
<evidence type="ECO:0000313" key="2">
    <source>
        <dbReference type="EMBL" id="ORZ08507.1"/>
    </source>
</evidence>
<evidence type="ECO:0000313" key="3">
    <source>
        <dbReference type="Proteomes" id="UP000193648"/>
    </source>
</evidence>
<accession>A0A1Y2GEB4</accession>
<comment type="caution">
    <text evidence="2">The sequence shown here is derived from an EMBL/GenBank/DDBJ whole genome shotgun (WGS) entry which is preliminary data.</text>
</comment>
<gene>
    <name evidence="2" type="ORF">BCR41DRAFT_373206</name>
</gene>